<feature type="transmembrane region" description="Helical" evidence="5">
    <location>
        <begin position="402"/>
        <end position="424"/>
    </location>
</feature>
<feature type="transmembrane region" description="Helical" evidence="5">
    <location>
        <begin position="202"/>
        <end position="222"/>
    </location>
</feature>
<feature type="transmembrane region" description="Helical" evidence="5">
    <location>
        <begin position="351"/>
        <end position="375"/>
    </location>
</feature>
<evidence type="ECO:0000256" key="3">
    <source>
        <dbReference type="ARBA" id="ARBA00022989"/>
    </source>
</evidence>
<dbReference type="NCBIfam" id="NF037982">
    <property type="entry name" value="Nramp_1"/>
    <property type="match status" value="1"/>
</dbReference>
<dbReference type="EMBL" id="JAKWFO010000014">
    <property type="protein sequence ID" value="KAI9632339.1"/>
    <property type="molecule type" value="Genomic_DNA"/>
</dbReference>
<dbReference type="GO" id="GO:0015086">
    <property type="term" value="F:cadmium ion transmembrane transporter activity"/>
    <property type="evidence" value="ECO:0007669"/>
    <property type="project" value="TreeGrafter"/>
</dbReference>
<dbReference type="GO" id="GO:0005886">
    <property type="term" value="C:plasma membrane"/>
    <property type="evidence" value="ECO:0007669"/>
    <property type="project" value="TreeGrafter"/>
</dbReference>
<feature type="transmembrane region" description="Helical" evidence="5">
    <location>
        <begin position="49"/>
        <end position="77"/>
    </location>
</feature>
<sequence>MSMFRTAKDVCFRHLRFVGPGLVAAVAYIDPGNWATDLQAGANYGYKLLFVVLLAGLAAVVLQTLAVRIGTITATSLPYQTRQLFLRLEAKYPKYRVPLHCCLWALYILAEIAIIGTDLAELIGSAVALSLLFPALPLWGGVLITAADVLIVLIFFNSNDGRKGMLFFEILIVTLVLAVFVSFAILLHLIKPEWKETLVAPGATYTSIGIIGATVMPHALFLGSSLASVDRLDMVPRSPKAPSANRRRSRARISSFLRFGRNEKVSEQDPEGEYEMDPVDIHRVHTLTGLNEEAVRPPVTGSSAGMVERATEDGRRDDFMRAMKRYEAKLGAFNRIRWVDLHLKHATVDTILSLLGFALTINAAILTLAGAAFYYSDNGADADDATLQGAHDLLSNYVGQGAGLIFALALLCAGQSASITATLAGQVVSEGFINWRTSPFWRRLITRLIGVIPAAAVAAAVGPAGLNTMLVASQVLLSIVLPTVIFPLVYLCSREDLMTVHGPEIAPASAQPSAPTPAPAVSPSVEVPALTTPVESAAAVGGTERPTKSFKTPRWQTWTGYALFGVIVLANCYVIVELGLGNAGG</sequence>
<dbReference type="InterPro" id="IPR001046">
    <property type="entry name" value="NRAMP_fam"/>
</dbReference>
<feature type="transmembrane region" description="Helical" evidence="5">
    <location>
        <begin position="558"/>
        <end position="576"/>
    </location>
</feature>
<feature type="transmembrane region" description="Helical" evidence="5">
    <location>
        <begin position="471"/>
        <end position="491"/>
    </location>
</feature>
<dbReference type="Proteomes" id="UP001164286">
    <property type="component" value="Unassembled WGS sequence"/>
</dbReference>
<comment type="subcellular location">
    <subcellularLocation>
        <location evidence="1">Membrane</location>
        <topology evidence="1">Multi-pass membrane protein</topology>
    </subcellularLocation>
</comment>
<protein>
    <submittedName>
        <fullName evidence="6">Divalent metal ion transporter</fullName>
    </submittedName>
</protein>
<dbReference type="RefSeq" id="XP_052942116.1">
    <property type="nucleotide sequence ID" value="XM_053089149.1"/>
</dbReference>
<feature type="transmembrane region" description="Helical" evidence="5">
    <location>
        <begin position="136"/>
        <end position="156"/>
    </location>
</feature>
<feature type="transmembrane region" description="Helical" evidence="5">
    <location>
        <begin position="168"/>
        <end position="190"/>
    </location>
</feature>
<evidence type="ECO:0000256" key="5">
    <source>
        <dbReference type="SAM" id="Phobius"/>
    </source>
</evidence>
<feature type="transmembrane region" description="Helical" evidence="5">
    <location>
        <begin position="444"/>
        <end position="465"/>
    </location>
</feature>
<evidence type="ECO:0000256" key="2">
    <source>
        <dbReference type="ARBA" id="ARBA00022692"/>
    </source>
</evidence>
<reference evidence="6" key="1">
    <citation type="journal article" date="2022" name="G3 (Bethesda)">
        <title>High quality genome of the basidiomycete yeast Dioszegia hungarica PDD-24b-2 isolated from cloud water.</title>
        <authorList>
            <person name="Jarrige D."/>
            <person name="Haridas S."/>
            <person name="Bleykasten-Grosshans C."/>
            <person name="Joly M."/>
            <person name="Nadalig T."/>
            <person name="Sancelme M."/>
            <person name="Vuilleumier S."/>
            <person name="Grigoriev I.V."/>
            <person name="Amato P."/>
            <person name="Bringel F."/>
        </authorList>
    </citation>
    <scope>NUCLEOTIDE SEQUENCE</scope>
    <source>
        <strain evidence="6">PDD-24b-2</strain>
    </source>
</reference>
<accession>A0AA38LSA6</accession>
<keyword evidence="7" id="KW-1185">Reference proteome</keyword>
<keyword evidence="2 5" id="KW-0812">Transmembrane</keyword>
<dbReference type="GeneID" id="77728354"/>
<dbReference type="PANTHER" id="PTHR11706">
    <property type="entry name" value="SOLUTE CARRIER PROTEIN FAMILY 11 MEMBER"/>
    <property type="match status" value="1"/>
</dbReference>
<organism evidence="6 7">
    <name type="scientific">Dioszegia hungarica</name>
    <dbReference type="NCBI Taxonomy" id="4972"/>
    <lineage>
        <taxon>Eukaryota</taxon>
        <taxon>Fungi</taxon>
        <taxon>Dikarya</taxon>
        <taxon>Basidiomycota</taxon>
        <taxon>Agaricomycotina</taxon>
        <taxon>Tremellomycetes</taxon>
        <taxon>Tremellales</taxon>
        <taxon>Bulleribasidiaceae</taxon>
        <taxon>Dioszegia</taxon>
    </lineage>
</organism>
<comment type="caution">
    <text evidence="6">The sequence shown here is derived from an EMBL/GenBank/DDBJ whole genome shotgun (WGS) entry which is preliminary data.</text>
</comment>
<dbReference type="GO" id="GO:0005384">
    <property type="term" value="F:manganese ion transmembrane transporter activity"/>
    <property type="evidence" value="ECO:0007669"/>
    <property type="project" value="TreeGrafter"/>
</dbReference>
<gene>
    <name evidence="6" type="ORF">MKK02DRAFT_35323</name>
</gene>
<evidence type="ECO:0000313" key="7">
    <source>
        <dbReference type="Proteomes" id="UP001164286"/>
    </source>
</evidence>
<dbReference type="Pfam" id="PF01566">
    <property type="entry name" value="Nramp"/>
    <property type="match status" value="2"/>
</dbReference>
<name>A0AA38LSA6_9TREE</name>
<dbReference type="PRINTS" id="PR00447">
    <property type="entry name" value="NATRESASSCMP"/>
</dbReference>
<dbReference type="GO" id="GO:0030026">
    <property type="term" value="P:intracellular manganese ion homeostasis"/>
    <property type="evidence" value="ECO:0007669"/>
    <property type="project" value="TreeGrafter"/>
</dbReference>
<evidence type="ECO:0000313" key="6">
    <source>
        <dbReference type="EMBL" id="KAI9632339.1"/>
    </source>
</evidence>
<keyword evidence="4 5" id="KW-0472">Membrane</keyword>
<evidence type="ECO:0000256" key="1">
    <source>
        <dbReference type="ARBA" id="ARBA00004141"/>
    </source>
</evidence>
<keyword evidence="3 5" id="KW-1133">Transmembrane helix</keyword>
<evidence type="ECO:0000256" key="4">
    <source>
        <dbReference type="ARBA" id="ARBA00023136"/>
    </source>
</evidence>
<dbReference type="GO" id="GO:0034755">
    <property type="term" value="P:iron ion transmembrane transport"/>
    <property type="evidence" value="ECO:0007669"/>
    <property type="project" value="TreeGrafter"/>
</dbReference>
<proteinExistence type="predicted"/>
<feature type="transmembrane region" description="Helical" evidence="5">
    <location>
        <begin position="97"/>
        <end position="116"/>
    </location>
</feature>
<dbReference type="AlphaFoldDB" id="A0AA38LSA6"/>
<dbReference type="PANTHER" id="PTHR11706:SF101">
    <property type="entry name" value="MANGANESE TRANSPORTER SMF1"/>
    <property type="match status" value="1"/>
</dbReference>
<feature type="transmembrane region" description="Helical" evidence="5">
    <location>
        <begin position="12"/>
        <end position="29"/>
    </location>
</feature>